<organism evidence="3 4">
    <name type="scientific">Diplodia seriata</name>
    <dbReference type="NCBI Taxonomy" id="420778"/>
    <lineage>
        <taxon>Eukaryota</taxon>
        <taxon>Fungi</taxon>
        <taxon>Dikarya</taxon>
        <taxon>Ascomycota</taxon>
        <taxon>Pezizomycotina</taxon>
        <taxon>Dothideomycetes</taxon>
        <taxon>Dothideomycetes incertae sedis</taxon>
        <taxon>Botryosphaeriales</taxon>
        <taxon>Botryosphaeriaceae</taxon>
        <taxon>Diplodia</taxon>
    </lineage>
</organism>
<keyword evidence="2" id="KW-1133">Transmembrane helix</keyword>
<evidence type="ECO:0000313" key="4">
    <source>
        <dbReference type="Proteomes" id="UP000190776"/>
    </source>
</evidence>
<evidence type="ECO:0000256" key="1">
    <source>
        <dbReference type="SAM" id="MobiDB-lite"/>
    </source>
</evidence>
<dbReference type="InterPro" id="IPR048273">
    <property type="entry name" value="Luciferase"/>
</dbReference>
<feature type="transmembrane region" description="Helical" evidence="2">
    <location>
        <begin position="20"/>
        <end position="38"/>
    </location>
</feature>
<dbReference type="OrthoDB" id="5358398at2759"/>
<dbReference type="STRING" id="420778.A0A1S8BKQ4"/>
<sequence length="141" mass="15053">MDHLRRLIPSRTTTTTSPGILATTTITALTTILLVLGIRDYRAFIALGPGGVPHNVLGWAAITLLIRPFALSKAQATRTDDYPQDDDEGVTREGGKAHAGVLALPRRRGERAEVGGIAPHRQLSQHAGAGMGEVSEFSSFE</sequence>
<evidence type="ECO:0000313" key="3">
    <source>
        <dbReference type="EMBL" id="OMP88066.1"/>
    </source>
</evidence>
<feature type="region of interest" description="Disordered" evidence="1">
    <location>
        <begin position="76"/>
        <end position="100"/>
    </location>
</feature>
<reference evidence="3 4" key="1">
    <citation type="submission" date="2017-01" db="EMBL/GenBank/DDBJ databases">
        <title>Draft genome sequence of Diplodia seriata F98.1, a fungal species involved in grapevine trunk diseases.</title>
        <authorList>
            <person name="Robert-Siegwald G."/>
            <person name="Vallet J."/>
            <person name="Abou-Mansour E."/>
            <person name="Xu J."/>
            <person name="Rey P."/>
            <person name="Bertsch C."/>
            <person name="Rego C."/>
            <person name="Larignon P."/>
            <person name="Fontaine F."/>
            <person name="Lebrun M.-H."/>
        </authorList>
    </citation>
    <scope>NUCLEOTIDE SEQUENCE [LARGE SCALE GENOMIC DNA]</scope>
    <source>
        <strain evidence="3 4">F98.1</strain>
    </source>
</reference>
<dbReference type="PANTHER" id="PTHR38695">
    <property type="entry name" value="AMINO ACID PERMEASE_ SLC12A DOMAIN-CONTAINING PROTEIN"/>
    <property type="match status" value="1"/>
</dbReference>
<name>A0A1S8BKQ4_9PEZI</name>
<keyword evidence="2" id="KW-0812">Transmembrane</keyword>
<dbReference type="PANTHER" id="PTHR38695:SF1">
    <property type="entry name" value="AMINO ACID PERMEASE_ SLC12A DOMAIN-CONTAINING PROTEIN"/>
    <property type="match status" value="1"/>
</dbReference>
<feature type="region of interest" description="Disordered" evidence="1">
    <location>
        <begin position="114"/>
        <end position="141"/>
    </location>
</feature>
<dbReference type="AlphaFoldDB" id="A0A1S8BKQ4"/>
<protein>
    <submittedName>
        <fullName evidence="3">Uncharacterized protein</fullName>
    </submittedName>
</protein>
<proteinExistence type="predicted"/>
<dbReference type="EMBL" id="MSZU01000075">
    <property type="protein sequence ID" value="OMP88066.1"/>
    <property type="molecule type" value="Genomic_DNA"/>
</dbReference>
<evidence type="ECO:0000256" key="2">
    <source>
        <dbReference type="SAM" id="Phobius"/>
    </source>
</evidence>
<dbReference type="Proteomes" id="UP000190776">
    <property type="component" value="Unassembled WGS sequence"/>
</dbReference>
<feature type="transmembrane region" description="Helical" evidence="2">
    <location>
        <begin position="44"/>
        <end position="66"/>
    </location>
</feature>
<accession>A0A1S8BKQ4</accession>
<comment type="caution">
    <text evidence="3">The sequence shown here is derived from an EMBL/GenBank/DDBJ whole genome shotgun (WGS) entry which is preliminary data.</text>
</comment>
<keyword evidence="2" id="KW-0472">Membrane</keyword>
<gene>
    <name evidence="3" type="ORF">BK809_0002823</name>
</gene>